<name>A0A0H1RA14_9HYPH</name>
<protein>
    <submittedName>
        <fullName evidence="1">Uncharacterized protein</fullName>
    </submittedName>
</protein>
<evidence type="ECO:0000313" key="1">
    <source>
        <dbReference type="EMBL" id="KLK91889.1"/>
    </source>
</evidence>
<comment type="caution">
    <text evidence="1">The sequence shown here is derived from an EMBL/GenBank/DDBJ whole genome shotgun (WGS) entry which is preliminary data.</text>
</comment>
<dbReference type="Proteomes" id="UP000035489">
    <property type="component" value="Unassembled WGS sequence"/>
</dbReference>
<dbReference type="EMBL" id="LCYG01000043">
    <property type="protein sequence ID" value="KLK91889.1"/>
    <property type="molecule type" value="Genomic_DNA"/>
</dbReference>
<organism evidence="1 2">
    <name type="scientific">Microvirga vignae</name>
    <dbReference type="NCBI Taxonomy" id="1225564"/>
    <lineage>
        <taxon>Bacteria</taxon>
        <taxon>Pseudomonadati</taxon>
        <taxon>Pseudomonadota</taxon>
        <taxon>Alphaproteobacteria</taxon>
        <taxon>Hyphomicrobiales</taxon>
        <taxon>Methylobacteriaceae</taxon>
        <taxon>Microvirga</taxon>
    </lineage>
</organism>
<dbReference type="PATRIC" id="fig|1225564.3.peg.4600"/>
<gene>
    <name evidence="1" type="ORF">AA309_17440</name>
</gene>
<reference evidence="1 2" key="1">
    <citation type="submission" date="2015-05" db="EMBL/GenBank/DDBJ databases">
        <title>Draft genome sequence of Microvirga vignae strain BR3299, a novel nitrogen fixing bacteria isolated from Brazil semi-aired region.</title>
        <authorList>
            <person name="Zilli J.E."/>
            <person name="Passos S.R."/>
            <person name="Leite J."/>
            <person name="Baldani J.I."/>
            <person name="Xavier G.R."/>
            <person name="Rumjaneck N.G."/>
            <person name="Simoes-Araujo J.L."/>
        </authorList>
    </citation>
    <scope>NUCLEOTIDE SEQUENCE [LARGE SCALE GENOMIC DNA]</scope>
    <source>
        <strain evidence="1 2">BR3299</strain>
    </source>
</reference>
<sequence>MLDRNVPEDKFNAFVTSFATLWIDGRTRRQDSGEMRAIKKASIRDFDQLCHPAHAGRFVINPVDNGVPPLFTPTEMAAIFEANNGLIEALLPDYIDHLGDEGTGSLDDLYVRRGVYMAAVDTVRRELHYLSSYSLTVGPVEQFVQTWTPATRDTGEPSIISAPLPAIQHRVVAFAPFIQSMDLSQLKFVVAPPVEEIPLQGDGIHGGIHEFTFR</sequence>
<evidence type="ECO:0000313" key="2">
    <source>
        <dbReference type="Proteomes" id="UP000035489"/>
    </source>
</evidence>
<accession>A0A0H1RA14</accession>
<proteinExistence type="predicted"/>
<dbReference type="AlphaFoldDB" id="A0A0H1RA14"/>
<keyword evidence="2" id="KW-1185">Reference proteome</keyword>